<protein>
    <submittedName>
        <fullName evidence="2">Uncharacterized protein</fullName>
    </submittedName>
</protein>
<dbReference type="AlphaFoldDB" id="A0A8H6MND1"/>
<evidence type="ECO:0000313" key="2">
    <source>
        <dbReference type="EMBL" id="KAF6802171.1"/>
    </source>
</evidence>
<sequence>MTASQRRPSNSDVSPTGGGKTALASTKNRQCGIKRQEHADEQMVGAEGEIADEAAERRTASSLTAILHDGGVLALGSRDPTLSSGEQNPMGLQDGNHGAGRGSCIQAVPASRGRRLRIASAVAQDTEPPVSGVISYAGTLAMSSRVEPDFLVWIGLGEEETWRSVQLQDAGVIRRAKKEKGHLSIGDGD</sequence>
<reference evidence="2 3" key="1">
    <citation type="journal article" date="2020" name="Phytopathology">
        <title>Genome Sequence Resources of Colletotrichum truncatum, C. plurivorum, C. musicola, and C. sojae: Four Species Pathogenic to Soybean (Glycine max).</title>
        <authorList>
            <person name="Rogerio F."/>
            <person name="Boufleur T.R."/>
            <person name="Ciampi-Guillardi M."/>
            <person name="Sukno S.A."/>
            <person name="Thon M.R."/>
            <person name="Massola Junior N.S."/>
            <person name="Baroncelli R."/>
        </authorList>
    </citation>
    <scope>NUCLEOTIDE SEQUENCE [LARGE SCALE GENOMIC DNA]</scope>
    <source>
        <strain evidence="2 3">LFN0009</strain>
    </source>
</reference>
<dbReference type="Proteomes" id="UP000652219">
    <property type="component" value="Unassembled WGS sequence"/>
</dbReference>
<feature type="compositionally biased region" description="Polar residues" evidence="1">
    <location>
        <begin position="1"/>
        <end position="14"/>
    </location>
</feature>
<gene>
    <name evidence="2" type="ORF">CSOJ01_11788</name>
</gene>
<organism evidence="2 3">
    <name type="scientific">Colletotrichum sojae</name>
    <dbReference type="NCBI Taxonomy" id="2175907"/>
    <lineage>
        <taxon>Eukaryota</taxon>
        <taxon>Fungi</taxon>
        <taxon>Dikarya</taxon>
        <taxon>Ascomycota</taxon>
        <taxon>Pezizomycotina</taxon>
        <taxon>Sordariomycetes</taxon>
        <taxon>Hypocreomycetidae</taxon>
        <taxon>Glomerellales</taxon>
        <taxon>Glomerellaceae</taxon>
        <taxon>Colletotrichum</taxon>
        <taxon>Colletotrichum orchidearum species complex</taxon>
    </lineage>
</organism>
<comment type="caution">
    <text evidence="2">The sequence shown here is derived from an EMBL/GenBank/DDBJ whole genome shotgun (WGS) entry which is preliminary data.</text>
</comment>
<evidence type="ECO:0000256" key="1">
    <source>
        <dbReference type="SAM" id="MobiDB-lite"/>
    </source>
</evidence>
<accession>A0A8H6MND1</accession>
<feature type="region of interest" description="Disordered" evidence="1">
    <location>
        <begin position="77"/>
        <end position="104"/>
    </location>
</feature>
<name>A0A8H6MND1_9PEZI</name>
<dbReference type="EMBL" id="WIGN01000283">
    <property type="protein sequence ID" value="KAF6802171.1"/>
    <property type="molecule type" value="Genomic_DNA"/>
</dbReference>
<feature type="region of interest" description="Disordered" evidence="1">
    <location>
        <begin position="1"/>
        <end position="56"/>
    </location>
</feature>
<proteinExistence type="predicted"/>
<evidence type="ECO:0000313" key="3">
    <source>
        <dbReference type="Proteomes" id="UP000652219"/>
    </source>
</evidence>
<keyword evidence="3" id="KW-1185">Reference proteome</keyword>